<dbReference type="PROSITE" id="PS51340">
    <property type="entry name" value="MOSC"/>
    <property type="match status" value="1"/>
</dbReference>
<dbReference type="GO" id="GO:0003824">
    <property type="term" value="F:catalytic activity"/>
    <property type="evidence" value="ECO:0007669"/>
    <property type="project" value="InterPro"/>
</dbReference>
<dbReference type="SUPFAM" id="SSF50800">
    <property type="entry name" value="PK beta-barrel domain-like"/>
    <property type="match status" value="1"/>
</dbReference>
<evidence type="ECO:0000313" key="2">
    <source>
        <dbReference type="EMBL" id="QOY86806.1"/>
    </source>
</evidence>
<reference evidence="2 3" key="1">
    <citation type="submission" date="2020-10" db="EMBL/GenBank/DDBJ databases">
        <title>Complete genome sequence of Paludibaculum fermentans P105T, a facultatively anaerobic acidobacterium capable of dissimilatory Fe(III) reduction.</title>
        <authorList>
            <person name="Dedysh S.N."/>
            <person name="Beletsky A.V."/>
            <person name="Kulichevskaya I.S."/>
            <person name="Mardanov A.V."/>
            <person name="Ravin N.V."/>
        </authorList>
    </citation>
    <scope>NUCLEOTIDE SEQUENCE [LARGE SCALE GENOMIC DNA]</scope>
    <source>
        <strain evidence="2 3">P105</strain>
    </source>
</reference>
<dbReference type="PANTHER" id="PTHR30212">
    <property type="entry name" value="PROTEIN YIIM"/>
    <property type="match status" value="1"/>
</dbReference>
<dbReference type="Pfam" id="PF03473">
    <property type="entry name" value="MOSC"/>
    <property type="match status" value="1"/>
</dbReference>
<protein>
    <submittedName>
        <fullName evidence="2">MOSC domain-containing protein</fullName>
    </submittedName>
</protein>
<name>A0A7S7NNE3_PALFE</name>
<accession>A0A7S7NNE3</accession>
<evidence type="ECO:0000313" key="3">
    <source>
        <dbReference type="Proteomes" id="UP000593892"/>
    </source>
</evidence>
<dbReference type="InterPro" id="IPR052353">
    <property type="entry name" value="Benzoxazolinone_Detox_Enz"/>
</dbReference>
<dbReference type="PANTHER" id="PTHR30212:SF2">
    <property type="entry name" value="PROTEIN YIIM"/>
    <property type="match status" value="1"/>
</dbReference>
<dbReference type="RefSeq" id="WP_194448475.1">
    <property type="nucleotide sequence ID" value="NZ_CP063849.1"/>
</dbReference>
<gene>
    <name evidence="2" type="ORF">IRI77_29085</name>
</gene>
<feature type="domain" description="MOSC" evidence="1">
    <location>
        <begin position="17"/>
        <end position="161"/>
    </location>
</feature>
<dbReference type="Proteomes" id="UP000593892">
    <property type="component" value="Chromosome"/>
</dbReference>
<dbReference type="KEGG" id="pfer:IRI77_29085"/>
<evidence type="ECO:0000259" key="1">
    <source>
        <dbReference type="PROSITE" id="PS51340"/>
    </source>
</evidence>
<dbReference type="GO" id="GO:0030170">
    <property type="term" value="F:pyridoxal phosphate binding"/>
    <property type="evidence" value="ECO:0007669"/>
    <property type="project" value="InterPro"/>
</dbReference>
<keyword evidence="3" id="KW-1185">Reference proteome</keyword>
<dbReference type="AlphaFoldDB" id="A0A7S7NNE3"/>
<dbReference type="EMBL" id="CP063849">
    <property type="protein sequence ID" value="QOY86806.1"/>
    <property type="molecule type" value="Genomic_DNA"/>
</dbReference>
<dbReference type="InterPro" id="IPR011037">
    <property type="entry name" value="Pyrv_Knase-like_insert_dom_sf"/>
</dbReference>
<proteinExistence type="predicted"/>
<dbReference type="InterPro" id="IPR005302">
    <property type="entry name" value="MoCF_Sase_C"/>
</dbReference>
<dbReference type="Gene3D" id="2.40.33.20">
    <property type="entry name" value="PK beta-barrel domain-like"/>
    <property type="match status" value="1"/>
</dbReference>
<dbReference type="GO" id="GO:0030151">
    <property type="term" value="F:molybdenum ion binding"/>
    <property type="evidence" value="ECO:0007669"/>
    <property type="project" value="InterPro"/>
</dbReference>
<sequence length="165" mass="17683">MAGQIIQVSISKGGVPKLAIQEAWAGPLGLDGDVQRNLKYHGGPRKAILLISLEDLEGLQAEGFAVSPGALGENLTVQGIDFRQLREGQRFRAGDAVLELTQLRQPCKTLEVYNSGEPGKIQRAVYQKDGIPGSAKWARCGFYASVVQPGRICTGAIIALVDQKV</sequence>
<organism evidence="2 3">
    <name type="scientific">Paludibaculum fermentans</name>
    <dbReference type="NCBI Taxonomy" id="1473598"/>
    <lineage>
        <taxon>Bacteria</taxon>
        <taxon>Pseudomonadati</taxon>
        <taxon>Acidobacteriota</taxon>
        <taxon>Terriglobia</taxon>
        <taxon>Bryobacterales</taxon>
        <taxon>Bryobacteraceae</taxon>
        <taxon>Paludibaculum</taxon>
    </lineage>
</organism>